<name>A0ABV1U056_9ACTN</name>
<keyword evidence="3" id="KW-1185">Reference proteome</keyword>
<keyword evidence="1" id="KW-0472">Membrane</keyword>
<proteinExistence type="predicted"/>
<protein>
    <submittedName>
        <fullName evidence="2">Uncharacterized protein</fullName>
    </submittedName>
</protein>
<evidence type="ECO:0000313" key="2">
    <source>
        <dbReference type="EMBL" id="MER6427089.1"/>
    </source>
</evidence>
<dbReference type="EMBL" id="JBEPAZ010000003">
    <property type="protein sequence ID" value="MER6427089.1"/>
    <property type="molecule type" value="Genomic_DNA"/>
</dbReference>
<keyword evidence="1" id="KW-0812">Transmembrane</keyword>
<reference evidence="2 3" key="1">
    <citation type="submission" date="2024-06" db="EMBL/GenBank/DDBJ databases">
        <title>The Natural Products Discovery Center: Release of the First 8490 Sequenced Strains for Exploring Actinobacteria Biosynthetic Diversity.</title>
        <authorList>
            <person name="Kalkreuter E."/>
            <person name="Kautsar S.A."/>
            <person name="Yang D."/>
            <person name="Bader C.D."/>
            <person name="Teijaro C.N."/>
            <person name="Fluegel L."/>
            <person name="Davis C.M."/>
            <person name="Simpson J.R."/>
            <person name="Lauterbach L."/>
            <person name="Steele A.D."/>
            <person name="Gui C."/>
            <person name="Meng S."/>
            <person name="Li G."/>
            <person name="Viehrig K."/>
            <person name="Ye F."/>
            <person name="Su P."/>
            <person name="Kiefer A.F."/>
            <person name="Nichols A."/>
            <person name="Cepeda A.J."/>
            <person name="Yan W."/>
            <person name="Fan B."/>
            <person name="Jiang Y."/>
            <person name="Adhikari A."/>
            <person name="Zheng C.-J."/>
            <person name="Schuster L."/>
            <person name="Cowan T.M."/>
            <person name="Smanski M.J."/>
            <person name="Chevrette M.G."/>
            <person name="De Carvalho L.P.S."/>
            <person name="Shen B."/>
        </authorList>
    </citation>
    <scope>NUCLEOTIDE SEQUENCE [LARGE SCALE GENOMIC DNA]</scope>
    <source>
        <strain evidence="2 3">NPDC001166</strain>
    </source>
</reference>
<accession>A0ABV1U056</accession>
<evidence type="ECO:0000313" key="3">
    <source>
        <dbReference type="Proteomes" id="UP001470023"/>
    </source>
</evidence>
<evidence type="ECO:0000256" key="1">
    <source>
        <dbReference type="SAM" id="Phobius"/>
    </source>
</evidence>
<sequence length="79" mass="8873">MTDQQQTEDLDQVWEVRRRWVGIVAFLFGAGVVLGFFGFWPGLPHVVDWGAVLVAVLVGAVARWAAQGWVNRLARRRAP</sequence>
<feature type="transmembrane region" description="Helical" evidence="1">
    <location>
        <begin position="20"/>
        <end position="40"/>
    </location>
</feature>
<organism evidence="2 3">
    <name type="scientific">Streptomyces sp. 900105245</name>
    <dbReference type="NCBI Taxonomy" id="3154379"/>
    <lineage>
        <taxon>Bacteria</taxon>
        <taxon>Bacillati</taxon>
        <taxon>Actinomycetota</taxon>
        <taxon>Actinomycetes</taxon>
        <taxon>Kitasatosporales</taxon>
        <taxon>Streptomycetaceae</taxon>
        <taxon>Streptomyces</taxon>
    </lineage>
</organism>
<dbReference type="RefSeq" id="WP_073893402.1">
    <property type="nucleotide sequence ID" value="NZ_JBEOZW010000019.1"/>
</dbReference>
<comment type="caution">
    <text evidence="2">The sequence shown here is derived from an EMBL/GenBank/DDBJ whole genome shotgun (WGS) entry which is preliminary data.</text>
</comment>
<feature type="transmembrane region" description="Helical" evidence="1">
    <location>
        <begin position="46"/>
        <end position="66"/>
    </location>
</feature>
<gene>
    <name evidence="2" type="ORF">ABT272_04970</name>
</gene>
<keyword evidence="1" id="KW-1133">Transmembrane helix</keyword>
<dbReference type="Proteomes" id="UP001470023">
    <property type="component" value="Unassembled WGS sequence"/>
</dbReference>